<feature type="domain" description="Ig-like" evidence="6">
    <location>
        <begin position="1"/>
        <end position="75"/>
    </location>
</feature>
<feature type="domain" description="Ig-like" evidence="6">
    <location>
        <begin position="83"/>
        <end position="195"/>
    </location>
</feature>
<keyword evidence="3" id="KW-1015">Disulfide bond</keyword>
<sequence length="340" mass="37389">FSYFHPTENLLICTPTTGHVRSIPGWPRYSVQGDARLGVHDLLIQNVTDSDAGTFECQVSPADGQAPLRRQTTLSILVKPSQPVIVAPSGEPQPLANGQLIVPVHLSENATTVQNLLRLICQSTGGIPSPSFEWFHNGVFVAPSDSTSLNEPSEAESTNKQYSSHLELNRSALQTGDRLVCLVSNKATLRSRLLSQQKLRSEIFVIIHSAPGTPEIIDWAYRSSNQTNVFDIGTPMEATCRAIPAGNPPGELTWRWERSRAHLVQGINGMEFSSVSNVIPLDWVIHQYADDRLLSKVRIPHLTVGHHGMDLVCAVQHQVGPEKTARVSVLVRRKSLINTI</sequence>
<dbReference type="SUPFAM" id="SSF48726">
    <property type="entry name" value="Immunoglobulin"/>
    <property type="match status" value="2"/>
</dbReference>
<evidence type="ECO:0000256" key="2">
    <source>
        <dbReference type="ARBA" id="ARBA00023136"/>
    </source>
</evidence>
<dbReference type="PROSITE" id="PS50835">
    <property type="entry name" value="IG_LIKE"/>
    <property type="match status" value="2"/>
</dbReference>
<dbReference type="InterPro" id="IPR013783">
    <property type="entry name" value="Ig-like_fold"/>
</dbReference>
<organism evidence="7 8">
    <name type="scientific">Paragonimus westermani</name>
    <dbReference type="NCBI Taxonomy" id="34504"/>
    <lineage>
        <taxon>Eukaryota</taxon>
        <taxon>Metazoa</taxon>
        <taxon>Spiralia</taxon>
        <taxon>Lophotrochozoa</taxon>
        <taxon>Platyhelminthes</taxon>
        <taxon>Trematoda</taxon>
        <taxon>Digenea</taxon>
        <taxon>Plagiorchiida</taxon>
        <taxon>Troglotremata</taxon>
        <taxon>Troglotrematidae</taxon>
        <taxon>Paragonimus</taxon>
    </lineage>
</organism>
<comment type="subcellular location">
    <subcellularLocation>
        <location evidence="1">Membrane</location>
        <topology evidence="1">Single-pass type I membrane protein</topology>
    </subcellularLocation>
</comment>
<evidence type="ECO:0000256" key="5">
    <source>
        <dbReference type="ARBA" id="ARBA00023319"/>
    </source>
</evidence>
<dbReference type="InterPro" id="IPR007110">
    <property type="entry name" value="Ig-like_dom"/>
</dbReference>
<dbReference type="GO" id="GO:0050839">
    <property type="term" value="F:cell adhesion molecule binding"/>
    <property type="evidence" value="ECO:0007669"/>
    <property type="project" value="TreeGrafter"/>
</dbReference>
<keyword evidence="5" id="KW-0393">Immunoglobulin domain</keyword>
<evidence type="ECO:0000313" key="7">
    <source>
        <dbReference type="EMBL" id="KAF8563258.1"/>
    </source>
</evidence>
<gene>
    <name evidence="7" type="ORF">P879_11218</name>
</gene>
<dbReference type="GO" id="GO:0005911">
    <property type="term" value="C:cell-cell junction"/>
    <property type="evidence" value="ECO:0007669"/>
    <property type="project" value="TreeGrafter"/>
</dbReference>
<protein>
    <recommendedName>
        <fullName evidence="6">Ig-like domain-containing protein</fullName>
    </recommendedName>
</protein>
<dbReference type="GO" id="GO:0005886">
    <property type="term" value="C:plasma membrane"/>
    <property type="evidence" value="ECO:0007669"/>
    <property type="project" value="TreeGrafter"/>
</dbReference>
<dbReference type="EMBL" id="JTDF01012989">
    <property type="protein sequence ID" value="KAF8563258.1"/>
    <property type="molecule type" value="Genomic_DNA"/>
</dbReference>
<dbReference type="InterPro" id="IPR036179">
    <property type="entry name" value="Ig-like_dom_sf"/>
</dbReference>
<dbReference type="OrthoDB" id="10028801at2759"/>
<dbReference type="Proteomes" id="UP000699462">
    <property type="component" value="Unassembled WGS sequence"/>
</dbReference>
<dbReference type="InterPro" id="IPR013151">
    <property type="entry name" value="Immunoglobulin_dom"/>
</dbReference>
<evidence type="ECO:0000313" key="8">
    <source>
        <dbReference type="Proteomes" id="UP000699462"/>
    </source>
</evidence>
<keyword evidence="2" id="KW-0472">Membrane</keyword>
<evidence type="ECO:0000256" key="3">
    <source>
        <dbReference type="ARBA" id="ARBA00023157"/>
    </source>
</evidence>
<dbReference type="GO" id="GO:0098609">
    <property type="term" value="P:cell-cell adhesion"/>
    <property type="evidence" value="ECO:0007669"/>
    <property type="project" value="TreeGrafter"/>
</dbReference>
<comment type="caution">
    <text evidence="7">The sequence shown here is derived from an EMBL/GenBank/DDBJ whole genome shotgun (WGS) entry which is preliminary data.</text>
</comment>
<dbReference type="PANTHER" id="PTHR11640:SF31">
    <property type="entry name" value="IRREGULAR CHIASM C-ROUGHEST PROTEIN-RELATED"/>
    <property type="match status" value="1"/>
</dbReference>
<evidence type="ECO:0000256" key="1">
    <source>
        <dbReference type="ARBA" id="ARBA00004479"/>
    </source>
</evidence>
<dbReference type="Gene3D" id="2.60.40.10">
    <property type="entry name" value="Immunoglobulins"/>
    <property type="match status" value="2"/>
</dbReference>
<feature type="non-terminal residue" evidence="7">
    <location>
        <position position="1"/>
    </location>
</feature>
<dbReference type="Pfam" id="PF00047">
    <property type="entry name" value="ig"/>
    <property type="match status" value="1"/>
</dbReference>
<dbReference type="PANTHER" id="PTHR11640">
    <property type="entry name" value="NEPHRIN"/>
    <property type="match status" value="1"/>
</dbReference>
<dbReference type="InterPro" id="IPR051275">
    <property type="entry name" value="Cell_adhesion_signaling"/>
</dbReference>
<name>A0A8T0D909_9TREM</name>
<keyword evidence="8" id="KW-1185">Reference proteome</keyword>
<accession>A0A8T0D909</accession>
<proteinExistence type="predicted"/>
<reference evidence="7 8" key="1">
    <citation type="submission" date="2019-07" db="EMBL/GenBank/DDBJ databases">
        <title>Annotation for the trematode Paragonimus westermani.</title>
        <authorList>
            <person name="Choi Y.-J."/>
        </authorList>
    </citation>
    <scope>NUCLEOTIDE SEQUENCE [LARGE SCALE GENOMIC DNA]</scope>
    <source>
        <strain evidence="7">180907_Pwestermani</strain>
    </source>
</reference>
<dbReference type="AlphaFoldDB" id="A0A8T0D909"/>
<evidence type="ECO:0000256" key="4">
    <source>
        <dbReference type="ARBA" id="ARBA00023180"/>
    </source>
</evidence>
<evidence type="ECO:0000259" key="6">
    <source>
        <dbReference type="PROSITE" id="PS50835"/>
    </source>
</evidence>
<keyword evidence="4" id="KW-0325">Glycoprotein</keyword>